<reference evidence="1 2" key="1">
    <citation type="submission" date="2024-03" db="EMBL/GenBank/DDBJ databases">
        <title>Aureococcus anophagefferens CCMP1851 and Kratosvirus quantuckense: Draft genome of a second virus-susceptible host strain in the model system.</title>
        <authorList>
            <person name="Chase E."/>
            <person name="Truchon A.R."/>
            <person name="Schepens W."/>
            <person name="Wilhelm S.W."/>
        </authorList>
    </citation>
    <scope>NUCLEOTIDE SEQUENCE [LARGE SCALE GENOMIC DNA]</scope>
    <source>
        <strain evidence="1 2">CCMP1851</strain>
    </source>
</reference>
<dbReference type="Gene3D" id="3.40.50.12240">
    <property type="match status" value="1"/>
</dbReference>
<dbReference type="NCBIfam" id="TIGR01040">
    <property type="entry name" value="V-ATPase_V1_B"/>
    <property type="match status" value="1"/>
</dbReference>
<dbReference type="GO" id="GO:0046034">
    <property type="term" value="P:ATP metabolic process"/>
    <property type="evidence" value="ECO:0007669"/>
    <property type="project" value="InterPro"/>
</dbReference>
<name>A0ABR1FMF1_AURAN</name>
<dbReference type="PANTHER" id="PTHR43389">
    <property type="entry name" value="V-TYPE PROTON ATPASE SUBUNIT B"/>
    <property type="match status" value="1"/>
</dbReference>
<dbReference type="InterPro" id="IPR005723">
    <property type="entry name" value="ATPase_V1-cplx_bsu"/>
</dbReference>
<evidence type="ECO:0000313" key="1">
    <source>
        <dbReference type="EMBL" id="KAK7233428.1"/>
    </source>
</evidence>
<dbReference type="GO" id="GO:0046961">
    <property type="term" value="F:proton-transporting ATPase activity, rotational mechanism"/>
    <property type="evidence" value="ECO:0007669"/>
    <property type="project" value="InterPro"/>
</dbReference>
<dbReference type="Pfam" id="PF00006">
    <property type="entry name" value="ATP-synt_ab"/>
    <property type="match status" value="1"/>
</dbReference>
<sequence length="485" mass="53740">MASYSVQPRLDYRTIEGVNGPLVILENVKMPKFAEIVHLTLGSGEKRSGQVLEVSGSRAVVQVFEGTSDIDNRHTHCEFTGDVLKMPISEEMLGRSFNGSGKVIDNAPAVLAEDYLDINGTPINPSCRDYPKAMIQTGISAIDVMNSIARGQKIPLFSAAGLPHNEVAAQIARQASLVQLKDTMDGHEENFALCFGAMGVNMETARFFRNDFEESGAMQRTVLFLNLANDPTIERIITPRLALTTAEYLAYEKDLHVLTILTDMSSYADALREVSAAREEVPGRRGYPGYMYTDLSTIYERAGRVDGRNGSITQLPILTMPNDDITHPIPDLTGYITEGQIYLDRQMHNKEIFPPINVLPSLSRLMKSAIGEGMTRDDHGAVSNQLYASYAMGRDVLAMKAVVGEEALSLDDHLYLAFLDRFEGKFVAQGPYQNRTIFESLDLAWSLLRAFPKELLKKIPKKTLAEHYARKAATQPPKGAEEKKD</sequence>
<accession>A0ABR1FMF1</accession>
<dbReference type="InterPro" id="IPR004100">
    <property type="entry name" value="ATPase_F1/V1/A1_a/bsu_N"/>
</dbReference>
<keyword evidence="2" id="KW-1185">Reference proteome</keyword>
<dbReference type="InterPro" id="IPR027417">
    <property type="entry name" value="P-loop_NTPase"/>
</dbReference>
<dbReference type="GO" id="GO:0033180">
    <property type="term" value="C:proton-transporting V-type ATPase, V1 domain"/>
    <property type="evidence" value="ECO:0007669"/>
    <property type="project" value="InterPro"/>
</dbReference>
<proteinExistence type="inferred from homology"/>
<dbReference type="PROSITE" id="PS00152">
    <property type="entry name" value="ATPASE_ALPHA_BETA"/>
    <property type="match status" value="1"/>
</dbReference>
<dbReference type="GO" id="GO:0005524">
    <property type="term" value="F:ATP binding"/>
    <property type="evidence" value="ECO:0007669"/>
    <property type="project" value="InterPro"/>
</dbReference>
<protein>
    <submittedName>
        <fullName evidence="1">ATPase H+ transporting subunit</fullName>
    </submittedName>
</protein>
<dbReference type="KEGG" id="aaf:AURANDRAFT_63073"/>
<dbReference type="Pfam" id="PF22919">
    <property type="entry name" value="ATP-synt_VA_C"/>
    <property type="match status" value="1"/>
</dbReference>
<dbReference type="CDD" id="cd18112">
    <property type="entry name" value="ATP-synt_V_A-type_beta_C"/>
    <property type="match status" value="1"/>
</dbReference>
<dbReference type="Pfam" id="PF02874">
    <property type="entry name" value="ATP-synt_ab_N"/>
    <property type="match status" value="1"/>
</dbReference>
<dbReference type="Proteomes" id="UP001363151">
    <property type="component" value="Unassembled WGS sequence"/>
</dbReference>
<dbReference type="PIRSF" id="PIRSF039114">
    <property type="entry name" value="V-ATPsynth_beta/V-ATPase_B"/>
    <property type="match status" value="1"/>
</dbReference>
<dbReference type="GO" id="GO:0007035">
    <property type="term" value="P:vacuolar acidification"/>
    <property type="evidence" value="ECO:0007669"/>
    <property type="project" value="TreeGrafter"/>
</dbReference>
<dbReference type="EMBL" id="JBBJCI010000360">
    <property type="protein sequence ID" value="KAK7233428.1"/>
    <property type="molecule type" value="Genomic_DNA"/>
</dbReference>
<dbReference type="CDD" id="cd01135">
    <property type="entry name" value="V_A-ATPase_B"/>
    <property type="match status" value="1"/>
</dbReference>
<dbReference type="InterPro" id="IPR000194">
    <property type="entry name" value="ATPase_F1/V1/A1_a/bsu_nucl-bd"/>
</dbReference>
<dbReference type="PANTHER" id="PTHR43389:SF4">
    <property type="entry name" value="V-TYPE PROTON ATPASE SUBUNIT B"/>
    <property type="match status" value="1"/>
</dbReference>
<gene>
    <name evidence="1" type="primary">ATP6V1B1</name>
    <name evidence="1" type="ORF">SO694_00105083</name>
</gene>
<dbReference type="CDD" id="cd18118">
    <property type="entry name" value="ATP-synt_V_A-type_beta_N"/>
    <property type="match status" value="1"/>
</dbReference>
<dbReference type="InterPro" id="IPR022879">
    <property type="entry name" value="V-ATPase_su_B/beta"/>
</dbReference>
<dbReference type="HAMAP" id="MF_00310">
    <property type="entry name" value="ATP_synth_B_arch"/>
    <property type="match status" value="1"/>
</dbReference>
<evidence type="ECO:0000313" key="2">
    <source>
        <dbReference type="Proteomes" id="UP001363151"/>
    </source>
</evidence>
<organism evidence="1 2">
    <name type="scientific">Aureococcus anophagefferens</name>
    <name type="common">Harmful bloom alga</name>
    <dbReference type="NCBI Taxonomy" id="44056"/>
    <lineage>
        <taxon>Eukaryota</taxon>
        <taxon>Sar</taxon>
        <taxon>Stramenopiles</taxon>
        <taxon>Ochrophyta</taxon>
        <taxon>Pelagophyceae</taxon>
        <taxon>Pelagomonadales</taxon>
        <taxon>Pelagomonadaceae</taxon>
        <taxon>Aureococcus</taxon>
    </lineage>
</organism>
<dbReference type="InterPro" id="IPR020003">
    <property type="entry name" value="ATPase_a/bsu_AS"/>
</dbReference>
<comment type="caution">
    <text evidence="1">The sequence shown here is derived from an EMBL/GenBank/DDBJ whole genome shotgun (WGS) entry which is preliminary data.</text>
</comment>
<dbReference type="InterPro" id="IPR055190">
    <property type="entry name" value="ATP-synt_VA_C"/>
</dbReference>
<dbReference type="SUPFAM" id="SSF52540">
    <property type="entry name" value="P-loop containing nucleoside triphosphate hydrolases"/>
    <property type="match status" value="1"/>
</dbReference>
<dbReference type="NCBIfam" id="NF003235">
    <property type="entry name" value="PRK04196.1"/>
    <property type="match status" value="1"/>
</dbReference>